<evidence type="ECO:0008006" key="4">
    <source>
        <dbReference type="Google" id="ProtNLM"/>
    </source>
</evidence>
<comment type="caution">
    <text evidence="2">The sequence shown here is derived from an EMBL/GenBank/DDBJ whole genome shotgun (WGS) entry which is preliminary data.</text>
</comment>
<gene>
    <name evidence="2" type="ORF">BaRGS_00032818</name>
</gene>
<evidence type="ECO:0000313" key="2">
    <source>
        <dbReference type="EMBL" id="KAK7475929.1"/>
    </source>
</evidence>
<evidence type="ECO:0000256" key="1">
    <source>
        <dbReference type="SAM" id="SignalP"/>
    </source>
</evidence>
<proteinExistence type="predicted"/>
<dbReference type="EMBL" id="JACVVK020000390">
    <property type="protein sequence ID" value="KAK7475929.1"/>
    <property type="molecule type" value="Genomic_DNA"/>
</dbReference>
<feature type="chain" id="PRO_5044771110" description="Secreted protein" evidence="1">
    <location>
        <begin position="23"/>
        <end position="97"/>
    </location>
</feature>
<sequence length="97" mass="10383">MSKGILHSVMSCVAAMVVVVPADPAKSSRSVETGMSCSVEHGLSDKRQREKQGLVATVHFLMTAYTIGQSSLSDPFSPFNHVCTLNLHAQVKPAKRG</sequence>
<dbReference type="Proteomes" id="UP001519460">
    <property type="component" value="Unassembled WGS sequence"/>
</dbReference>
<reference evidence="2 3" key="1">
    <citation type="journal article" date="2023" name="Sci. Data">
        <title>Genome assembly of the Korean intertidal mud-creeper Batillaria attramentaria.</title>
        <authorList>
            <person name="Patra A.K."/>
            <person name="Ho P.T."/>
            <person name="Jun S."/>
            <person name="Lee S.J."/>
            <person name="Kim Y."/>
            <person name="Won Y.J."/>
        </authorList>
    </citation>
    <scope>NUCLEOTIDE SEQUENCE [LARGE SCALE GENOMIC DNA]</scope>
    <source>
        <strain evidence="2">Wonlab-2016</strain>
    </source>
</reference>
<protein>
    <recommendedName>
        <fullName evidence="4">Secreted protein</fullName>
    </recommendedName>
</protein>
<keyword evidence="1" id="KW-0732">Signal</keyword>
<name>A0ABD0JM52_9CAEN</name>
<accession>A0ABD0JM52</accession>
<dbReference type="AlphaFoldDB" id="A0ABD0JM52"/>
<feature type="signal peptide" evidence="1">
    <location>
        <begin position="1"/>
        <end position="22"/>
    </location>
</feature>
<evidence type="ECO:0000313" key="3">
    <source>
        <dbReference type="Proteomes" id="UP001519460"/>
    </source>
</evidence>
<organism evidence="2 3">
    <name type="scientific">Batillaria attramentaria</name>
    <dbReference type="NCBI Taxonomy" id="370345"/>
    <lineage>
        <taxon>Eukaryota</taxon>
        <taxon>Metazoa</taxon>
        <taxon>Spiralia</taxon>
        <taxon>Lophotrochozoa</taxon>
        <taxon>Mollusca</taxon>
        <taxon>Gastropoda</taxon>
        <taxon>Caenogastropoda</taxon>
        <taxon>Sorbeoconcha</taxon>
        <taxon>Cerithioidea</taxon>
        <taxon>Batillariidae</taxon>
        <taxon>Batillaria</taxon>
    </lineage>
</organism>
<keyword evidence="3" id="KW-1185">Reference proteome</keyword>